<reference evidence="2 3" key="1">
    <citation type="journal article" date="2020" name="Phytopathology">
        <title>Genome Sequence Resources of Colletotrichum truncatum, C. plurivorum, C. musicola, and C. sojae: Four Species Pathogenic to Soybean (Glycine max).</title>
        <authorList>
            <person name="Rogerio F."/>
            <person name="Boufleur T.R."/>
            <person name="Ciampi-Guillardi M."/>
            <person name="Sukno S.A."/>
            <person name="Thon M.R."/>
            <person name="Massola Junior N.S."/>
            <person name="Baroncelli R."/>
        </authorList>
    </citation>
    <scope>NUCLEOTIDE SEQUENCE [LARGE SCALE GENOMIC DNA]</scope>
    <source>
        <strain evidence="2 3">LFN0009</strain>
    </source>
</reference>
<feature type="compositionally biased region" description="Polar residues" evidence="1">
    <location>
        <begin position="9"/>
        <end position="19"/>
    </location>
</feature>
<sequence length="68" mass="7503">MVSKMEMRNTATQRSNAPHQQKRSGETPQIRAGSVDGPWAMGAGGPRTQRATRDPHRDARQETTVCGR</sequence>
<evidence type="ECO:0000256" key="1">
    <source>
        <dbReference type="SAM" id="MobiDB-lite"/>
    </source>
</evidence>
<gene>
    <name evidence="2" type="ORF">CSOJ01_08125</name>
</gene>
<keyword evidence="3" id="KW-1185">Reference proteome</keyword>
<protein>
    <submittedName>
        <fullName evidence="2">Uncharacterized protein</fullName>
    </submittedName>
</protein>
<dbReference type="Proteomes" id="UP000652219">
    <property type="component" value="Unassembled WGS sequence"/>
</dbReference>
<dbReference type="AlphaFoldDB" id="A0A8H6J7I1"/>
<dbReference type="EMBL" id="WIGN01000135">
    <property type="protein sequence ID" value="KAF6807536.1"/>
    <property type="molecule type" value="Genomic_DNA"/>
</dbReference>
<evidence type="ECO:0000313" key="3">
    <source>
        <dbReference type="Proteomes" id="UP000652219"/>
    </source>
</evidence>
<feature type="region of interest" description="Disordered" evidence="1">
    <location>
        <begin position="1"/>
        <end position="68"/>
    </location>
</feature>
<accession>A0A8H6J7I1</accession>
<proteinExistence type="predicted"/>
<name>A0A8H6J7I1_9PEZI</name>
<feature type="compositionally biased region" description="Basic and acidic residues" evidence="1">
    <location>
        <begin position="51"/>
        <end position="61"/>
    </location>
</feature>
<organism evidence="2 3">
    <name type="scientific">Colletotrichum sojae</name>
    <dbReference type="NCBI Taxonomy" id="2175907"/>
    <lineage>
        <taxon>Eukaryota</taxon>
        <taxon>Fungi</taxon>
        <taxon>Dikarya</taxon>
        <taxon>Ascomycota</taxon>
        <taxon>Pezizomycotina</taxon>
        <taxon>Sordariomycetes</taxon>
        <taxon>Hypocreomycetidae</taxon>
        <taxon>Glomerellales</taxon>
        <taxon>Glomerellaceae</taxon>
        <taxon>Colletotrichum</taxon>
        <taxon>Colletotrichum orchidearum species complex</taxon>
    </lineage>
</organism>
<evidence type="ECO:0000313" key="2">
    <source>
        <dbReference type="EMBL" id="KAF6807536.1"/>
    </source>
</evidence>
<comment type="caution">
    <text evidence="2">The sequence shown here is derived from an EMBL/GenBank/DDBJ whole genome shotgun (WGS) entry which is preliminary data.</text>
</comment>